<reference evidence="1 2" key="1">
    <citation type="submission" date="2018-11" db="EMBL/GenBank/DDBJ databases">
        <title>Sequencing the genomes of 1000 actinobacteria strains.</title>
        <authorList>
            <person name="Klenk H.-P."/>
        </authorList>
    </citation>
    <scope>NUCLEOTIDE SEQUENCE [LARGE SCALE GENOMIC DNA]</scope>
    <source>
        <strain evidence="1 2">DSM 44780</strain>
    </source>
</reference>
<dbReference type="Proteomes" id="UP000267408">
    <property type="component" value="Unassembled WGS sequence"/>
</dbReference>
<dbReference type="AlphaFoldDB" id="A0A8G1XCS2"/>
<evidence type="ECO:0000313" key="1">
    <source>
        <dbReference type="EMBL" id="ROR43476.1"/>
    </source>
</evidence>
<accession>A0A8G1XCS2</accession>
<gene>
    <name evidence="1" type="ORF">EDD39_1636</name>
</gene>
<evidence type="ECO:0000313" key="2">
    <source>
        <dbReference type="Proteomes" id="UP000267408"/>
    </source>
</evidence>
<comment type="caution">
    <text evidence="1">The sequence shown here is derived from an EMBL/GenBank/DDBJ whole genome shotgun (WGS) entry which is preliminary data.</text>
</comment>
<sequence length="341" mass="36825">MLSAVGSEQVEKLCGVCIDTGNVRVMASTVTFEQLFLGAKDFAHLALGAHAEGQMDVFLLEAGVSVERLAKAALVQVHPTLLSEVKGSDDMLLHFAGATTTPPRRLHTIGASTAIARLRKMGVLSRSEELDGLIELRNGVAHLGASSADDYLGIFVDTICRLLDHVGHDRTEFWGSWSGLVQVTLDSRFDLAQKGVHLRMSQARFRLEARFGSMPEGTVESVAKAIGEAGLVIIDVNTAQARFRMLTRCPACNIEAAALFLSAEPETTLLYEMELTTDGLLCSLCGFRLTGAEEIAIVGLAATVRCKVEDLTETIDDGPLASGDMFTRLNSGGLRWFYESF</sequence>
<organism evidence="1 2">
    <name type="scientific">Kitasatospora cineracea</name>
    <dbReference type="NCBI Taxonomy" id="88074"/>
    <lineage>
        <taxon>Bacteria</taxon>
        <taxon>Bacillati</taxon>
        <taxon>Actinomycetota</taxon>
        <taxon>Actinomycetes</taxon>
        <taxon>Kitasatosporales</taxon>
        <taxon>Streptomycetaceae</taxon>
        <taxon>Kitasatospora</taxon>
    </lineage>
</organism>
<dbReference type="EMBL" id="RJVJ01000001">
    <property type="protein sequence ID" value="ROR43476.1"/>
    <property type="molecule type" value="Genomic_DNA"/>
</dbReference>
<protein>
    <submittedName>
        <fullName evidence="1">Uncharacterized protein</fullName>
    </submittedName>
</protein>
<name>A0A8G1XCS2_9ACTN</name>
<proteinExistence type="predicted"/>